<proteinExistence type="predicted"/>
<feature type="chain" id="PRO_5030757360" description="Secreted protein" evidence="1">
    <location>
        <begin position="27"/>
        <end position="94"/>
    </location>
</feature>
<accession>A0A7R9HCW8</accession>
<gene>
    <name evidence="2" type="ORF">TPSB3V08_LOCUS11841</name>
</gene>
<name>A0A7R9HCW8_TIMPO</name>
<dbReference type="AlphaFoldDB" id="A0A7R9HCW8"/>
<sequence length="94" mass="10776">MSRPWVRFLVYVALVIILVTSEGAQARRRYILKKAAKQTPWHKTHICAEREWKTIKKKQRIVPSNADHPFFGSLVYCESSALDYATTGAGLKEL</sequence>
<evidence type="ECO:0008006" key="3">
    <source>
        <dbReference type="Google" id="ProtNLM"/>
    </source>
</evidence>
<feature type="signal peptide" evidence="1">
    <location>
        <begin position="1"/>
        <end position="26"/>
    </location>
</feature>
<reference evidence="2" key="1">
    <citation type="submission" date="2020-11" db="EMBL/GenBank/DDBJ databases">
        <authorList>
            <person name="Tran Van P."/>
        </authorList>
    </citation>
    <scope>NUCLEOTIDE SEQUENCE</scope>
</reference>
<evidence type="ECO:0000256" key="1">
    <source>
        <dbReference type="SAM" id="SignalP"/>
    </source>
</evidence>
<evidence type="ECO:0000313" key="2">
    <source>
        <dbReference type="EMBL" id="CAD7417530.1"/>
    </source>
</evidence>
<keyword evidence="1" id="KW-0732">Signal</keyword>
<protein>
    <recommendedName>
        <fullName evidence="3">Secreted protein</fullName>
    </recommendedName>
</protein>
<dbReference type="EMBL" id="OD014008">
    <property type="protein sequence ID" value="CAD7417530.1"/>
    <property type="molecule type" value="Genomic_DNA"/>
</dbReference>
<organism evidence="2">
    <name type="scientific">Timema poppense</name>
    <name type="common">Walking stick</name>
    <dbReference type="NCBI Taxonomy" id="170557"/>
    <lineage>
        <taxon>Eukaryota</taxon>
        <taxon>Metazoa</taxon>
        <taxon>Ecdysozoa</taxon>
        <taxon>Arthropoda</taxon>
        <taxon>Hexapoda</taxon>
        <taxon>Insecta</taxon>
        <taxon>Pterygota</taxon>
        <taxon>Neoptera</taxon>
        <taxon>Polyneoptera</taxon>
        <taxon>Phasmatodea</taxon>
        <taxon>Timematodea</taxon>
        <taxon>Timematoidea</taxon>
        <taxon>Timematidae</taxon>
        <taxon>Timema</taxon>
    </lineage>
</organism>